<dbReference type="GO" id="GO:0140359">
    <property type="term" value="F:ABC-type transporter activity"/>
    <property type="evidence" value="ECO:0007669"/>
    <property type="project" value="InterPro"/>
</dbReference>
<feature type="transmembrane region" description="Helical" evidence="10">
    <location>
        <begin position="287"/>
        <end position="310"/>
    </location>
</feature>
<dbReference type="CDD" id="cd03263">
    <property type="entry name" value="ABC_subfamily_A"/>
    <property type="match status" value="2"/>
</dbReference>
<evidence type="ECO:0000256" key="3">
    <source>
        <dbReference type="ARBA" id="ARBA00022448"/>
    </source>
</evidence>
<dbReference type="PANTHER" id="PTHR19229:SF36">
    <property type="entry name" value="ATP-BINDING CASSETTE SUB-FAMILY A MEMBER 2"/>
    <property type="match status" value="1"/>
</dbReference>
<evidence type="ECO:0000256" key="8">
    <source>
        <dbReference type="ARBA" id="ARBA00022989"/>
    </source>
</evidence>
<dbReference type="GO" id="GO:0005524">
    <property type="term" value="F:ATP binding"/>
    <property type="evidence" value="ECO:0007669"/>
    <property type="project" value="UniProtKB-KW"/>
</dbReference>
<dbReference type="KEGG" id="pno:SNOG_01792"/>
<feature type="transmembrane region" description="Helical" evidence="10">
    <location>
        <begin position="345"/>
        <end position="365"/>
    </location>
</feature>
<feature type="domain" description="ABC transporter" evidence="11">
    <location>
        <begin position="481"/>
        <end position="699"/>
    </location>
</feature>
<dbReference type="InterPro" id="IPR026082">
    <property type="entry name" value="ABCA"/>
</dbReference>
<feature type="transmembrane region" description="Helical" evidence="10">
    <location>
        <begin position="1039"/>
        <end position="1060"/>
    </location>
</feature>
<feature type="transmembrane region" description="Helical" evidence="10">
    <location>
        <begin position="1185"/>
        <end position="1206"/>
    </location>
</feature>
<name>A0A7U2F213_PHANO</name>
<dbReference type="PROSITE" id="PS50893">
    <property type="entry name" value="ABC_TRANSPORTER_2"/>
    <property type="match status" value="2"/>
</dbReference>
<dbReference type="Proteomes" id="UP000663193">
    <property type="component" value="Chromosome 6"/>
</dbReference>
<keyword evidence="7" id="KW-0067">ATP-binding</keyword>
<feature type="transmembrane region" description="Helical" evidence="10">
    <location>
        <begin position="317"/>
        <end position="339"/>
    </location>
</feature>
<feature type="transmembrane region" description="Helical" evidence="10">
    <location>
        <begin position="1081"/>
        <end position="1106"/>
    </location>
</feature>
<dbReference type="FunFam" id="3.40.50.300:FF:001345">
    <property type="entry name" value="Related to ABC transporter"/>
    <property type="match status" value="1"/>
</dbReference>
<dbReference type="EMBL" id="CP069028">
    <property type="protein sequence ID" value="QRC96907.1"/>
    <property type="molecule type" value="Genomic_DNA"/>
</dbReference>
<reference evidence="13" key="1">
    <citation type="journal article" date="2021" name="BMC Genomics">
        <title>Chromosome-level genome assembly and manually-curated proteome of model necrotroph Parastagonospora nodorum Sn15 reveals a genome-wide trove of candidate effector homologs, and redundancy of virulence-related functions within an accessory chromosome.</title>
        <authorList>
            <person name="Bertazzoni S."/>
            <person name="Jones D.A.B."/>
            <person name="Phan H.T."/>
            <person name="Tan K.-C."/>
            <person name="Hane J.K."/>
        </authorList>
    </citation>
    <scope>NUCLEOTIDE SEQUENCE [LARGE SCALE GENOMIC DNA]</scope>
    <source>
        <strain evidence="13">SN15 / ATCC MYA-4574 / FGSC 10173)</strain>
    </source>
</reference>
<feature type="transmembrane region" description="Helical" evidence="10">
    <location>
        <begin position="227"/>
        <end position="244"/>
    </location>
</feature>
<feature type="domain" description="ABC transporter" evidence="11">
    <location>
        <begin position="1288"/>
        <end position="1516"/>
    </location>
</feature>
<keyword evidence="3" id="KW-0813">Transport</keyword>
<evidence type="ECO:0000259" key="11">
    <source>
        <dbReference type="PROSITE" id="PS50893"/>
    </source>
</evidence>
<dbReference type="PROSITE" id="PS00211">
    <property type="entry name" value="ABC_TRANSPORTER_1"/>
    <property type="match status" value="1"/>
</dbReference>
<dbReference type="InterPro" id="IPR003439">
    <property type="entry name" value="ABC_transporter-like_ATP-bd"/>
</dbReference>
<evidence type="ECO:0000313" key="12">
    <source>
        <dbReference type="EMBL" id="QRC96907.1"/>
    </source>
</evidence>
<sequence length="1611" mass="177934">MKLLLRQIWALVRKNLLLICVRRPISTFIRAFALPLVIVLLLAYSKNFFAGPQTWGVSSAHNIRTLAQGLAATEGRDIVGFIDNGMTGGDVGAVIDSLSTQVRDAGRTAKQYRTSWDLAQDCRTNDKGSSNCYGAVVFYSSPSQGTNESSQGVWNYTIRGQDGRSVNVKSNENGAEVALMPLQLALERELIANTDPDAAKKIPNEVDVILYTEQDQSALDSSRTSNYLTLCLYAFGPIFAFALIELVNHLTSFVARERELGMSGLIDTMISGGSNVRGRVVRLISTWISFAVVCFPSWLSIGLVISLVCFPKTSKNWPVGFVIFAGFAINSFSLFGASFFKKAQLSGSIMTIIAIVGAILPVVLFEQTKITCVVLSIIFPSANFTYYVTGHANFELQNKQASMTGMSYDSSYVSANEQYRMPLYFHWIMAIIHILVFPPMAFAVEHFLHSTATKHRTFEKPAKVGDPTVTLNGFAKTYYPGFFSRIFKRRPEVHAVKGIDLQAYAGQILCLLGPNGSGKSTTLNCIAGDQKVTSGSINIDPTGGLGYAPQHNVIWPELTVEEHIRIFSDLKCLSRVNEEVVKELAQGVDLQKKLKKKAKTLSGGQKRKLQLAIMFAGGSAVCCVDEVSTGLDPISRRRIWEILLAERGRRTIILTTHYLDEADFLADDIAIMFKGSMRACGTSATLKHQHGDGYTVKLPYHTEGEPQISGDIHREQARHQTVFRVATATLAAELVEELEKHDLHDYQLSGPTMEELFIKVTGEKIHSSEDDSIEKKSSPKTQDAHIVVNVTDNDYELTEGKPISVYKQWYILLCKRFRILKRRWIPYFVAVAFAIVGAGVAPLLIKSVRKPIDCPVSADLVFDYSYRNDFGSQFYTYNLSYTSYTQSESQRRKYIFGPANAVDDDMLDAIAKVYAVNQTRNYGSSYSTYGYHNGSQIRDQMIIVNTYDDFRNSIYESWRNSSNMPLYGGPGSSPYTPIEGGIWMGDGSSKPTVLMNVRQASSSAQMLNLLNVMKSGVGISSSYYPFAETVIPSLIDLKLLVFIVYYGLIMCCYPFFFALYPTNERISNVRSMQYSNGIRPVPLWLSHLSFDTIFVLGISVVATALLTASTPIWVDLGFVFLIFFLYGIVCALLSYIVSMFAKSPVTAWFILALCQIIMYFAYFGGIIGVQSSIPYDRFEGVMNALYFGLGLLSPVVSLERALFVGLQQMALSCNGHSSGSIYLYGGPILYLIVQAIFLFGLLLWWDSGFVLPAFARRTHKLKSDAEQSDMAADVLAERKRMASPDTDLRIDSVSKSFGKNLAVDNVTFGVQRSEIFALLGPNGAGKSTIISMIRGVYKPSTPISSIEIASHSILTNPVAARASLGVCPQFDSADVLTVRETLTFFAKTRGVADISHNVSTVLAACGLADFANKLAQTLSGGTKRKLSLAVALVGNPRVLVLDEPSSALDANAKRTLWKCLQTMSRDRAVVLTTHSMEEADALADRIGIVSSRMLALGSRQDLKSRVPNNFHIHIVSASSPRTTPEELAAMRAWIAQTFPRSEISRETQGGQIRFEVRDDGEWDVAGLIRVMEGAKEELGVEYYSVGKATLDEVFEGIVKRYGDEGVVDRFQ</sequence>
<feature type="transmembrane region" description="Helical" evidence="10">
    <location>
        <begin position="372"/>
        <end position="389"/>
    </location>
</feature>
<dbReference type="InterPro" id="IPR003593">
    <property type="entry name" value="AAA+_ATPase"/>
</dbReference>
<feature type="transmembrane region" description="Helical" evidence="10">
    <location>
        <begin position="824"/>
        <end position="845"/>
    </location>
</feature>
<evidence type="ECO:0000313" key="13">
    <source>
        <dbReference type="Proteomes" id="UP000663193"/>
    </source>
</evidence>
<dbReference type="SUPFAM" id="SSF52540">
    <property type="entry name" value="P-loop containing nucleoside triphosphate hydrolases"/>
    <property type="match status" value="2"/>
</dbReference>
<keyword evidence="6" id="KW-0547">Nucleotide-binding</keyword>
<proteinExistence type="inferred from homology"/>
<dbReference type="InterPro" id="IPR013525">
    <property type="entry name" value="ABC2_TM"/>
</dbReference>
<gene>
    <name evidence="12" type="ORF">JI435_017920</name>
</gene>
<organism evidence="12 13">
    <name type="scientific">Phaeosphaeria nodorum (strain SN15 / ATCC MYA-4574 / FGSC 10173)</name>
    <name type="common">Glume blotch fungus</name>
    <name type="synonym">Parastagonospora nodorum</name>
    <dbReference type="NCBI Taxonomy" id="321614"/>
    <lineage>
        <taxon>Eukaryota</taxon>
        <taxon>Fungi</taxon>
        <taxon>Dikarya</taxon>
        <taxon>Ascomycota</taxon>
        <taxon>Pezizomycotina</taxon>
        <taxon>Dothideomycetes</taxon>
        <taxon>Pleosporomycetidae</taxon>
        <taxon>Pleosporales</taxon>
        <taxon>Pleosporineae</taxon>
        <taxon>Phaeosphaeriaceae</taxon>
        <taxon>Parastagonospora</taxon>
    </lineage>
</organism>
<feature type="transmembrane region" description="Helical" evidence="10">
    <location>
        <begin position="1148"/>
        <end position="1173"/>
    </location>
</feature>
<keyword evidence="13" id="KW-1185">Reference proteome</keyword>
<keyword evidence="4 10" id="KW-0812">Transmembrane</keyword>
<dbReference type="OrthoDB" id="8061355at2759"/>
<comment type="similarity">
    <text evidence="2">Belongs to the ABC transporter superfamily. ABCA family.</text>
</comment>
<dbReference type="GO" id="GO:0016020">
    <property type="term" value="C:membrane"/>
    <property type="evidence" value="ECO:0007669"/>
    <property type="project" value="UniProtKB-SubCell"/>
</dbReference>
<evidence type="ECO:0000256" key="1">
    <source>
        <dbReference type="ARBA" id="ARBA00004141"/>
    </source>
</evidence>
<evidence type="ECO:0000256" key="10">
    <source>
        <dbReference type="SAM" id="Phobius"/>
    </source>
</evidence>
<keyword evidence="9 10" id="KW-0472">Membrane</keyword>
<feature type="transmembrane region" description="Helical" evidence="10">
    <location>
        <begin position="1227"/>
        <end position="1245"/>
    </location>
</feature>
<keyword evidence="8 10" id="KW-1133">Transmembrane helix</keyword>
<evidence type="ECO:0000256" key="6">
    <source>
        <dbReference type="ARBA" id="ARBA00022741"/>
    </source>
</evidence>
<dbReference type="RefSeq" id="XP_001792418.1">
    <property type="nucleotide sequence ID" value="XM_001792366.1"/>
</dbReference>
<feature type="transmembrane region" description="Helical" evidence="10">
    <location>
        <begin position="424"/>
        <end position="448"/>
    </location>
</feature>
<dbReference type="Pfam" id="PF12698">
    <property type="entry name" value="ABC2_membrane_3"/>
    <property type="match status" value="1"/>
</dbReference>
<dbReference type="VEuPathDB" id="FungiDB:JI435_017920"/>
<dbReference type="Gene3D" id="3.40.50.300">
    <property type="entry name" value="P-loop containing nucleotide triphosphate hydrolases"/>
    <property type="match status" value="2"/>
</dbReference>
<keyword evidence="5" id="KW-0677">Repeat</keyword>
<dbReference type="PANTHER" id="PTHR19229">
    <property type="entry name" value="ATP-BINDING CASSETTE TRANSPORTER SUBFAMILY A ABCA"/>
    <property type="match status" value="1"/>
</dbReference>
<accession>A0A7U2F213</accession>
<dbReference type="Pfam" id="PF00005">
    <property type="entry name" value="ABC_tran"/>
    <property type="match status" value="2"/>
</dbReference>
<dbReference type="OMA" id="GVCYHMP"/>
<dbReference type="InterPro" id="IPR027417">
    <property type="entry name" value="P-loop_NTPase"/>
</dbReference>
<evidence type="ECO:0000256" key="9">
    <source>
        <dbReference type="ARBA" id="ARBA00023136"/>
    </source>
</evidence>
<protein>
    <recommendedName>
        <fullName evidence="11">ABC transporter domain-containing protein</fullName>
    </recommendedName>
</protein>
<evidence type="ECO:0000256" key="7">
    <source>
        <dbReference type="ARBA" id="ARBA00022840"/>
    </source>
</evidence>
<evidence type="ECO:0000256" key="5">
    <source>
        <dbReference type="ARBA" id="ARBA00022737"/>
    </source>
</evidence>
<evidence type="ECO:0000256" key="4">
    <source>
        <dbReference type="ARBA" id="ARBA00022692"/>
    </source>
</evidence>
<feature type="transmembrane region" description="Helical" evidence="10">
    <location>
        <begin position="25"/>
        <end position="44"/>
    </location>
</feature>
<dbReference type="SMART" id="SM00382">
    <property type="entry name" value="AAA"/>
    <property type="match status" value="2"/>
</dbReference>
<comment type="subcellular location">
    <subcellularLocation>
        <location evidence="1">Membrane</location>
        <topology evidence="1">Multi-pass membrane protein</topology>
    </subcellularLocation>
</comment>
<dbReference type="GO" id="GO:0016887">
    <property type="term" value="F:ATP hydrolysis activity"/>
    <property type="evidence" value="ECO:0007669"/>
    <property type="project" value="InterPro"/>
</dbReference>
<evidence type="ECO:0000256" key="2">
    <source>
        <dbReference type="ARBA" id="ARBA00008869"/>
    </source>
</evidence>
<dbReference type="InterPro" id="IPR017871">
    <property type="entry name" value="ABC_transporter-like_CS"/>
</dbReference>
<feature type="transmembrane region" description="Helical" evidence="10">
    <location>
        <begin position="1112"/>
        <end position="1136"/>
    </location>
</feature>